<dbReference type="Proteomes" id="UP000675881">
    <property type="component" value="Chromosome 10"/>
</dbReference>
<name>A0A7R8CER3_LEPSM</name>
<gene>
    <name evidence="2" type="ORF">LSAA_2494</name>
</gene>
<sequence length="512" mass="60751">MVRQMIWQKVCKRKDTFKAENAQPEDQCDKKFPKKLHESTSSQTPSSVGNQGEDQVDFVSPRSRREIRRQNKQMITNLYLKKPEQKNKDIGIQTEHSFFLENTDNLKAELKKTKADLCKRKVKVSILTKKLERLEAKEKKHSKIVRTLHDQCTPAQAKRILTLNQKIGALFKRRYVPDLIIRSMSRRDYEYLRQKKIMQMPSIRTQERWLQYFKMNPGFQDDSIKVFQEMIKTNTFQYNKEARAKENAVEIIHNWFDEVNSRQIYDKIKLRCALGINFEDQLDKMELFLDTFKVIGRGNKIILPWQRGMRVSIKSTRAWYHDLISNESCSEFEFTLDIHHEVHVDSAINHQLDQFKKWDLNFQGLSYVMGVIAHKMKLLYPDLGKRQSGIYLNDHGLTPWIYHLSRGGLMVPSDYFLRDYKVFDQKFKEFHIPLLDRHPKVIERFCQVLEESFGGKYDKAVLNLFANTRKMIRIRYLNAQLKFNTGGNEKIRGKKSKLANFKFNNNLTKYTI</sequence>
<evidence type="ECO:0000313" key="2">
    <source>
        <dbReference type="EMBL" id="CAF2797941.1"/>
    </source>
</evidence>
<accession>A0A7R8CER3</accession>
<evidence type="ECO:0000313" key="3">
    <source>
        <dbReference type="Proteomes" id="UP000675881"/>
    </source>
</evidence>
<dbReference type="AlphaFoldDB" id="A0A7R8CER3"/>
<dbReference type="EMBL" id="HG994589">
    <property type="protein sequence ID" value="CAF2797941.1"/>
    <property type="molecule type" value="Genomic_DNA"/>
</dbReference>
<evidence type="ECO:0000256" key="1">
    <source>
        <dbReference type="SAM" id="MobiDB-lite"/>
    </source>
</evidence>
<feature type="compositionally biased region" description="Polar residues" evidence="1">
    <location>
        <begin position="39"/>
        <end position="53"/>
    </location>
</feature>
<keyword evidence="3" id="KW-1185">Reference proteome</keyword>
<organism evidence="2 3">
    <name type="scientific">Lepeophtheirus salmonis</name>
    <name type="common">Salmon louse</name>
    <name type="synonym">Caligus salmonis</name>
    <dbReference type="NCBI Taxonomy" id="72036"/>
    <lineage>
        <taxon>Eukaryota</taxon>
        <taxon>Metazoa</taxon>
        <taxon>Ecdysozoa</taxon>
        <taxon>Arthropoda</taxon>
        <taxon>Crustacea</taxon>
        <taxon>Multicrustacea</taxon>
        <taxon>Hexanauplia</taxon>
        <taxon>Copepoda</taxon>
        <taxon>Siphonostomatoida</taxon>
        <taxon>Caligidae</taxon>
        <taxon>Lepeophtheirus</taxon>
    </lineage>
</organism>
<reference evidence="2" key="1">
    <citation type="submission" date="2021-02" db="EMBL/GenBank/DDBJ databases">
        <authorList>
            <person name="Bekaert M."/>
        </authorList>
    </citation>
    <scope>NUCLEOTIDE SEQUENCE</scope>
    <source>
        <strain evidence="2">IoA-00</strain>
    </source>
</reference>
<protein>
    <submittedName>
        <fullName evidence="2">(salmon louse) hypothetical protein</fullName>
    </submittedName>
</protein>
<feature type="compositionally biased region" description="Basic and acidic residues" evidence="1">
    <location>
        <begin position="27"/>
        <end position="38"/>
    </location>
</feature>
<feature type="region of interest" description="Disordered" evidence="1">
    <location>
        <begin position="20"/>
        <end position="70"/>
    </location>
</feature>
<proteinExistence type="predicted"/>